<dbReference type="Proteomes" id="UP000050836">
    <property type="component" value="Unassembled WGS sequence"/>
</dbReference>
<dbReference type="RefSeq" id="WP_054660688.1">
    <property type="nucleotide sequence ID" value="NZ_BAZI01000481.1"/>
</dbReference>
<protein>
    <recommendedName>
        <fullName evidence="1">DUF4426 domain-containing protein</fullName>
    </recommendedName>
</protein>
<evidence type="ECO:0000313" key="3">
    <source>
        <dbReference type="Proteomes" id="UP000050836"/>
    </source>
</evidence>
<dbReference type="OrthoDB" id="7062037at2"/>
<comment type="caution">
    <text evidence="2">The sequence shown here is derived from an EMBL/GenBank/DDBJ whole genome shotgun (WGS) entry which is preliminary data.</text>
</comment>
<evidence type="ECO:0000313" key="2">
    <source>
        <dbReference type="EMBL" id="KRG40478.1"/>
    </source>
</evidence>
<reference evidence="2 3" key="1">
    <citation type="submission" date="2015-10" db="EMBL/GenBank/DDBJ databases">
        <title>Genome sequencing and analysis of members of genus Stenotrophomonas.</title>
        <authorList>
            <person name="Patil P.P."/>
            <person name="Midha S."/>
            <person name="Patil P.B."/>
        </authorList>
    </citation>
    <scope>NUCLEOTIDE SEQUENCE [LARGE SCALE GENOMIC DNA]</scope>
    <source>
        <strain evidence="2 3">JCM 9942</strain>
    </source>
</reference>
<feature type="domain" description="DUF4426" evidence="1">
    <location>
        <begin position="39"/>
        <end position="153"/>
    </location>
</feature>
<gene>
    <name evidence="2" type="ORF">ARC78_12665</name>
</gene>
<evidence type="ECO:0000259" key="1">
    <source>
        <dbReference type="Pfam" id="PF14467"/>
    </source>
</evidence>
<name>A0A0R0AF12_9GAMM</name>
<proteinExistence type="predicted"/>
<sequence>MSRFIPLLLSGLLIGLPACSGQPPPQAATRAQAAPAHADLGPLRVHYNLFPTLAMNEAVARSYEIKREANRALLVVALRERSDNQELPAEGDVIATATDLSGRRQHVALRAVRTGPYTDLIGLLEARPHDQLRVELQVRATAGQGKVGFERSF</sequence>
<organism evidence="2 3">
    <name type="scientific">Stenotrophomonas pictorum JCM 9942</name>
    <dbReference type="NCBI Taxonomy" id="1236960"/>
    <lineage>
        <taxon>Bacteria</taxon>
        <taxon>Pseudomonadati</taxon>
        <taxon>Pseudomonadota</taxon>
        <taxon>Gammaproteobacteria</taxon>
        <taxon>Lysobacterales</taxon>
        <taxon>Lysobacteraceae</taxon>
        <taxon>Stenotrophomonas</taxon>
    </lineage>
</organism>
<dbReference type="Gene3D" id="2.60.40.3340">
    <property type="entry name" value="Domain of unknown function DUF4426"/>
    <property type="match status" value="1"/>
</dbReference>
<dbReference type="InterPro" id="IPR025218">
    <property type="entry name" value="DUF4426"/>
</dbReference>
<accession>A0A0R0AF12</accession>
<dbReference type="AlphaFoldDB" id="A0A0R0AF12"/>
<keyword evidence="3" id="KW-1185">Reference proteome</keyword>
<dbReference type="EMBL" id="LLXS01000035">
    <property type="protein sequence ID" value="KRG40478.1"/>
    <property type="molecule type" value="Genomic_DNA"/>
</dbReference>
<dbReference type="Pfam" id="PF14467">
    <property type="entry name" value="DUF4426"/>
    <property type="match status" value="1"/>
</dbReference>